<dbReference type="InterPro" id="IPR029058">
    <property type="entry name" value="AB_hydrolase_fold"/>
</dbReference>
<proteinExistence type="inferred from homology"/>
<comment type="similarity">
    <text evidence="1">Belongs to the TMEM53 family.</text>
</comment>
<keyword evidence="4" id="KW-0472">Membrane</keyword>
<evidence type="ECO:0000256" key="4">
    <source>
        <dbReference type="ARBA" id="ARBA00023136"/>
    </source>
</evidence>
<dbReference type="PANTHER" id="PTHR12265:SF30">
    <property type="entry name" value="TRANSMEMBRANE PROTEIN 53"/>
    <property type="match status" value="1"/>
</dbReference>
<organism evidence="7 8">
    <name type="scientific">Aphanomyces astaci</name>
    <name type="common">Crayfish plague agent</name>
    <dbReference type="NCBI Taxonomy" id="112090"/>
    <lineage>
        <taxon>Eukaryota</taxon>
        <taxon>Sar</taxon>
        <taxon>Stramenopiles</taxon>
        <taxon>Oomycota</taxon>
        <taxon>Saprolegniomycetes</taxon>
        <taxon>Saprolegniales</taxon>
        <taxon>Verrucalvaceae</taxon>
        <taxon>Aphanomyces</taxon>
    </lineage>
</organism>
<dbReference type="AlphaFoldDB" id="A0A397AQD8"/>
<dbReference type="Pfam" id="PF05705">
    <property type="entry name" value="DUF829"/>
    <property type="match status" value="1"/>
</dbReference>
<name>A0A397AQD8_APHAT</name>
<dbReference type="InterPro" id="IPR008547">
    <property type="entry name" value="DUF829_TMEM53"/>
</dbReference>
<keyword evidence="3" id="KW-1133">Transmembrane helix</keyword>
<keyword evidence="2" id="KW-0812">Transmembrane</keyword>
<dbReference type="GO" id="GO:0005640">
    <property type="term" value="C:nuclear outer membrane"/>
    <property type="evidence" value="ECO:0007669"/>
    <property type="project" value="UniProtKB-SubCell"/>
</dbReference>
<evidence type="ECO:0000256" key="1">
    <source>
        <dbReference type="ARBA" id="ARBA00007387"/>
    </source>
</evidence>
<dbReference type="EMBL" id="QUSZ01005717">
    <property type="protein sequence ID" value="RHY08474.1"/>
    <property type="molecule type" value="Genomic_DNA"/>
</dbReference>
<evidence type="ECO:0000313" key="7">
    <source>
        <dbReference type="EMBL" id="RHY08474.1"/>
    </source>
</evidence>
<sequence>MDACVNLVQYHRGMDEDMDDAWEILSMSNGPYQTPGPRPHFVAISLVIRRHPLDVNFKRLIQHDAALPKQFLYSSADPIVPASHVEYAAATAKALGIPVASVDFEVSNHVSLVTFNPDLYIQSIQEFLPKHGVGVGVKAPL</sequence>
<protein>
    <submittedName>
        <fullName evidence="7">Uncharacterized protein</fullName>
    </submittedName>
</protein>
<evidence type="ECO:0000256" key="2">
    <source>
        <dbReference type="ARBA" id="ARBA00022692"/>
    </source>
</evidence>
<evidence type="ECO:0000256" key="5">
    <source>
        <dbReference type="ARBA" id="ARBA00023242"/>
    </source>
</evidence>
<gene>
    <name evidence="7" type="ORF">DYB36_004934</name>
</gene>
<evidence type="ECO:0000256" key="3">
    <source>
        <dbReference type="ARBA" id="ARBA00022989"/>
    </source>
</evidence>
<evidence type="ECO:0000313" key="8">
    <source>
        <dbReference type="Proteomes" id="UP000265427"/>
    </source>
</evidence>
<comment type="subcellular location">
    <subcellularLocation>
        <location evidence="6">Nucleus outer membrane</location>
        <topology evidence="6">Single-pass membrane protein</topology>
    </subcellularLocation>
</comment>
<dbReference type="Proteomes" id="UP000265427">
    <property type="component" value="Unassembled WGS sequence"/>
</dbReference>
<accession>A0A397AQD8</accession>
<keyword evidence="5" id="KW-0539">Nucleus</keyword>
<dbReference type="SUPFAM" id="SSF53474">
    <property type="entry name" value="alpha/beta-Hydrolases"/>
    <property type="match status" value="1"/>
</dbReference>
<evidence type="ECO:0000256" key="6">
    <source>
        <dbReference type="ARBA" id="ARBA00034303"/>
    </source>
</evidence>
<reference evidence="7 8" key="1">
    <citation type="submission" date="2018-08" db="EMBL/GenBank/DDBJ databases">
        <title>Aphanomyces genome sequencing and annotation.</title>
        <authorList>
            <person name="Minardi D."/>
            <person name="Oidtmann B."/>
            <person name="Van Der Giezen M."/>
            <person name="Studholme D.J."/>
        </authorList>
    </citation>
    <scope>NUCLEOTIDE SEQUENCE [LARGE SCALE GENOMIC DNA]</scope>
    <source>
        <strain evidence="7 8">Kv</strain>
    </source>
</reference>
<comment type="caution">
    <text evidence="7">The sequence shown here is derived from an EMBL/GenBank/DDBJ whole genome shotgun (WGS) entry which is preliminary data.</text>
</comment>
<dbReference type="PANTHER" id="PTHR12265">
    <property type="entry name" value="TRANSMEMBRANE PROTEIN 53"/>
    <property type="match status" value="1"/>
</dbReference>